<dbReference type="InterPro" id="IPR035911">
    <property type="entry name" value="MurE/MurF_N"/>
</dbReference>
<dbReference type="GO" id="GO:0008766">
    <property type="term" value="F:UDP-N-acetylmuramoylalanyl-D-glutamyl-2,6-diaminopimelate-D-alanyl-D-alanine ligase activity"/>
    <property type="evidence" value="ECO:0007669"/>
    <property type="project" value="RHEA"/>
</dbReference>
<dbReference type="InterPro" id="IPR000713">
    <property type="entry name" value="Mur_ligase_N"/>
</dbReference>
<evidence type="ECO:0000313" key="15">
    <source>
        <dbReference type="EMBL" id="RCL45469.1"/>
    </source>
</evidence>
<proteinExistence type="inferred from homology"/>
<evidence type="ECO:0000256" key="9">
    <source>
        <dbReference type="ARBA" id="ARBA00023316"/>
    </source>
</evidence>
<dbReference type="SUPFAM" id="SSF53623">
    <property type="entry name" value="MurD-like peptide ligases, catalytic domain"/>
    <property type="match status" value="1"/>
</dbReference>
<evidence type="ECO:0000259" key="12">
    <source>
        <dbReference type="Pfam" id="PF01225"/>
    </source>
</evidence>
<keyword evidence="7 10" id="KW-0573">Peptidoglycan synthesis</keyword>
<dbReference type="PANTHER" id="PTHR43024:SF1">
    <property type="entry name" value="UDP-N-ACETYLMURAMOYL-TRIPEPTIDE--D-ALANYL-D-ALANINE LIGASE"/>
    <property type="match status" value="1"/>
</dbReference>
<dbReference type="Pfam" id="PF02875">
    <property type="entry name" value="Mur_ligase_C"/>
    <property type="match status" value="1"/>
</dbReference>
<comment type="function">
    <text evidence="10 11">Involved in cell wall formation. Catalyzes the final step in the synthesis of UDP-N-acetylmuramoyl-pentapeptide, the precursor of murein.</text>
</comment>
<dbReference type="GO" id="GO:0008360">
    <property type="term" value="P:regulation of cell shape"/>
    <property type="evidence" value="ECO:0007669"/>
    <property type="project" value="UniProtKB-KW"/>
</dbReference>
<dbReference type="InterPro" id="IPR004101">
    <property type="entry name" value="Mur_ligase_C"/>
</dbReference>
<dbReference type="InterPro" id="IPR036615">
    <property type="entry name" value="Mur_ligase_C_dom_sf"/>
</dbReference>
<keyword evidence="2 10" id="KW-0436">Ligase</keyword>
<dbReference type="GO" id="GO:0051301">
    <property type="term" value="P:cell division"/>
    <property type="evidence" value="ECO:0007669"/>
    <property type="project" value="UniProtKB-KW"/>
</dbReference>
<feature type="domain" description="Mur ligase central" evidence="14">
    <location>
        <begin position="108"/>
        <end position="294"/>
    </location>
</feature>
<dbReference type="Gene3D" id="3.90.190.20">
    <property type="entry name" value="Mur ligase, C-terminal domain"/>
    <property type="match status" value="1"/>
</dbReference>
<evidence type="ECO:0000256" key="6">
    <source>
        <dbReference type="ARBA" id="ARBA00022960"/>
    </source>
</evidence>
<dbReference type="GO" id="GO:0005737">
    <property type="term" value="C:cytoplasm"/>
    <property type="evidence" value="ECO:0007669"/>
    <property type="project" value="UniProtKB-SubCell"/>
</dbReference>
<dbReference type="GO" id="GO:0047480">
    <property type="term" value="F:UDP-N-acetylmuramoyl-tripeptide-D-alanyl-D-alanine ligase activity"/>
    <property type="evidence" value="ECO:0007669"/>
    <property type="project" value="UniProtKB-UniRule"/>
</dbReference>
<dbReference type="InterPro" id="IPR013221">
    <property type="entry name" value="Mur_ligase_cen"/>
</dbReference>
<dbReference type="GO" id="GO:0071555">
    <property type="term" value="P:cell wall organization"/>
    <property type="evidence" value="ECO:0007669"/>
    <property type="project" value="UniProtKB-KW"/>
</dbReference>
<evidence type="ECO:0000256" key="1">
    <source>
        <dbReference type="ARBA" id="ARBA00022490"/>
    </source>
</evidence>
<feature type="domain" description="Mur ligase C-terminal" evidence="13">
    <location>
        <begin position="326"/>
        <end position="436"/>
    </location>
</feature>
<comment type="caution">
    <text evidence="15">The sequence shown here is derived from an EMBL/GenBank/DDBJ whole genome shotgun (WGS) entry which is preliminary data.</text>
</comment>
<comment type="subcellular location">
    <subcellularLocation>
        <location evidence="10 11">Cytoplasm</location>
    </subcellularLocation>
</comment>
<dbReference type="SUPFAM" id="SSF63418">
    <property type="entry name" value="MurE/MurF N-terminal domain"/>
    <property type="match status" value="1"/>
</dbReference>
<dbReference type="InterPro" id="IPR036565">
    <property type="entry name" value="Mur-like_cat_sf"/>
</dbReference>
<dbReference type="InterPro" id="IPR051046">
    <property type="entry name" value="MurCDEF_CellWall_CoF430Synth"/>
</dbReference>
<evidence type="ECO:0000256" key="3">
    <source>
        <dbReference type="ARBA" id="ARBA00022618"/>
    </source>
</evidence>
<dbReference type="EC" id="6.3.2.10" evidence="10 11"/>
<keyword evidence="6 10" id="KW-0133">Cell shape</keyword>
<keyword evidence="9 10" id="KW-0961">Cell wall biogenesis/degradation</keyword>
<dbReference type="SUPFAM" id="SSF53244">
    <property type="entry name" value="MurD-like peptide ligases, peptide-binding domain"/>
    <property type="match status" value="1"/>
</dbReference>
<gene>
    <name evidence="10" type="primary">murF</name>
    <name evidence="15" type="ORF">DBW92_00590</name>
</gene>
<name>A0A368C7A2_9GAMM</name>
<feature type="binding site" evidence="10">
    <location>
        <begin position="110"/>
        <end position="116"/>
    </location>
    <ligand>
        <name>ATP</name>
        <dbReference type="ChEBI" id="CHEBI:30616"/>
    </ligand>
</feature>
<keyword evidence="8 10" id="KW-0131">Cell cycle</keyword>
<comment type="pathway">
    <text evidence="10 11">Cell wall biogenesis; peptidoglycan biosynthesis.</text>
</comment>
<keyword evidence="3 10" id="KW-0132">Cell division</keyword>
<dbReference type="InterPro" id="IPR005863">
    <property type="entry name" value="UDP-N-AcMur_synth"/>
</dbReference>
<dbReference type="GO" id="GO:0009252">
    <property type="term" value="P:peptidoglycan biosynthetic process"/>
    <property type="evidence" value="ECO:0007669"/>
    <property type="project" value="UniProtKB-UniRule"/>
</dbReference>
<evidence type="ECO:0000313" key="16">
    <source>
        <dbReference type="Proteomes" id="UP000252915"/>
    </source>
</evidence>
<comment type="catalytic activity">
    <reaction evidence="10 11">
        <text>D-alanyl-D-alanine + UDP-N-acetyl-alpha-D-muramoyl-L-alanyl-gamma-D-glutamyl-meso-2,6-diaminopimelate + ATP = UDP-N-acetyl-alpha-D-muramoyl-L-alanyl-gamma-D-glutamyl-meso-2,6-diaminopimeloyl-D-alanyl-D-alanine + ADP + phosphate + H(+)</text>
        <dbReference type="Rhea" id="RHEA:28374"/>
        <dbReference type="ChEBI" id="CHEBI:15378"/>
        <dbReference type="ChEBI" id="CHEBI:30616"/>
        <dbReference type="ChEBI" id="CHEBI:43474"/>
        <dbReference type="ChEBI" id="CHEBI:57822"/>
        <dbReference type="ChEBI" id="CHEBI:61386"/>
        <dbReference type="ChEBI" id="CHEBI:83905"/>
        <dbReference type="ChEBI" id="CHEBI:456216"/>
        <dbReference type="EC" id="6.3.2.10"/>
    </reaction>
</comment>
<dbReference type="Pfam" id="PF01225">
    <property type="entry name" value="Mur_ligase"/>
    <property type="match status" value="1"/>
</dbReference>
<accession>A0A368C7A2</accession>
<keyword evidence="4 10" id="KW-0547">Nucleotide-binding</keyword>
<keyword evidence="1 10" id="KW-0963">Cytoplasm</keyword>
<dbReference type="Proteomes" id="UP000252915">
    <property type="component" value="Unassembled WGS sequence"/>
</dbReference>
<dbReference type="NCBIfam" id="TIGR01143">
    <property type="entry name" value="murF"/>
    <property type="match status" value="1"/>
</dbReference>
<dbReference type="Gene3D" id="3.40.1390.10">
    <property type="entry name" value="MurE/MurF, N-terminal domain"/>
    <property type="match status" value="1"/>
</dbReference>
<dbReference type="PANTHER" id="PTHR43024">
    <property type="entry name" value="UDP-N-ACETYLMURAMOYL-TRIPEPTIDE--D-ALANYL-D-ALANINE LIGASE"/>
    <property type="match status" value="1"/>
</dbReference>
<dbReference type="UniPathway" id="UPA00219"/>
<organism evidence="15 16">
    <name type="scientific">SAR86 cluster bacterium</name>
    <dbReference type="NCBI Taxonomy" id="2030880"/>
    <lineage>
        <taxon>Bacteria</taxon>
        <taxon>Pseudomonadati</taxon>
        <taxon>Pseudomonadota</taxon>
        <taxon>Gammaproteobacteria</taxon>
        <taxon>SAR86 cluster</taxon>
    </lineage>
</organism>
<dbReference type="Gene3D" id="3.40.1190.10">
    <property type="entry name" value="Mur-like, catalytic domain"/>
    <property type="match status" value="1"/>
</dbReference>
<dbReference type="EMBL" id="QOPI01000002">
    <property type="protein sequence ID" value="RCL45469.1"/>
    <property type="molecule type" value="Genomic_DNA"/>
</dbReference>
<dbReference type="Pfam" id="PF08245">
    <property type="entry name" value="Mur_ligase_M"/>
    <property type="match status" value="1"/>
</dbReference>
<dbReference type="GO" id="GO:0005524">
    <property type="term" value="F:ATP binding"/>
    <property type="evidence" value="ECO:0007669"/>
    <property type="project" value="UniProtKB-UniRule"/>
</dbReference>
<dbReference type="HAMAP" id="MF_02019">
    <property type="entry name" value="MurF"/>
    <property type="match status" value="1"/>
</dbReference>
<evidence type="ECO:0000256" key="4">
    <source>
        <dbReference type="ARBA" id="ARBA00022741"/>
    </source>
</evidence>
<reference evidence="15 16" key="1">
    <citation type="journal article" date="2018" name="Microbiome">
        <title>Fine metagenomic profile of the Mediterranean stratified and mixed water columns revealed by assembly and recruitment.</title>
        <authorList>
            <person name="Haro-Moreno J.M."/>
            <person name="Lopez-Perez M."/>
            <person name="De La Torre J.R."/>
            <person name="Picazo A."/>
            <person name="Camacho A."/>
            <person name="Rodriguez-Valera F."/>
        </authorList>
    </citation>
    <scope>NUCLEOTIDE SEQUENCE [LARGE SCALE GENOMIC DNA]</scope>
    <source>
        <strain evidence="15">MED-G78</strain>
    </source>
</reference>
<keyword evidence="5 10" id="KW-0067">ATP-binding</keyword>
<evidence type="ECO:0000259" key="14">
    <source>
        <dbReference type="Pfam" id="PF08245"/>
    </source>
</evidence>
<evidence type="ECO:0000256" key="2">
    <source>
        <dbReference type="ARBA" id="ARBA00022598"/>
    </source>
</evidence>
<dbReference type="AlphaFoldDB" id="A0A368C7A2"/>
<evidence type="ECO:0000256" key="5">
    <source>
        <dbReference type="ARBA" id="ARBA00022840"/>
    </source>
</evidence>
<evidence type="ECO:0000256" key="8">
    <source>
        <dbReference type="ARBA" id="ARBA00023306"/>
    </source>
</evidence>
<evidence type="ECO:0000256" key="10">
    <source>
        <dbReference type="HAMAP-Rule" id="MF_02019"/>
    </source>
</evidence>
<evidence type="ECO:0000256" key="11">
    <source>
        <dbReference type="RuleBase" id="RU004136"/>
    </source>
</evidence>
<evidence type="ECO:0000256" key="7">
    <source>
        <dbReference type="ARBA" id="ARBA00022984"/>
    </source>
</evidence>
<comment type="similarity">
    <text evidence="10">Belongs to the MurCDEF family. MurF subfamily.</text>
</comment>
<sequence>MKFISNSNDLSRFLEIPIAKNIPLRSISLDSRTIKKGALFFAIKGKNFNGNHFVDIAFNKGASIIIADDKKFLKTKNNRIIYVKNTIQALKKISENIIKSYDGKTIAITGSSGKTSTTNIVASTLKSSSQTLKNFNNEIGMPISLMNASKKSKNIVLEIGASKLKDIHYLSNIIKPHIGVITNIGKSHLEMLKNIEGVLKAKSELVSNIKRNGYLVVPNENMKNLNFWKNIRSDIQIITFGMDKSADFYPKKIKFNKNKMNFYIASTYMKEDLKITTSLNGEHNIKNILTSFAVNYCLGNTNNFFINVLKNDAIKEMRQIKSKWLRGSLLIDDTYNANPDSTRKSIDLLSMYKKRTILVLGDMLELGKYKKKYHKEIGEYAKNRGINILLGFGDLTKNTINSFGKGGLFFKQEEDLKRFLKENVTAKDVILIKGSRGMTMERFINV</sequence>
<evidence type="ECO:0000259" key="13">
    <source>
        <dbReference type="Pfam" id="PF02875"/>
    </source>
</evidence>
<feature type="domain" description="Mur ligase N-terminal catalytic" evidence="12">
    <location>
        <begin position="26"/>
        <end position="94"/>
    </location>
</feature>
<protein>
    <recommendedName>
        <fullName evidence="10 11">UDP-N-acetylmuramoyl-tripeptide--D-alanyl-D-alanine ligase</fullName>
        <ecNumber evidence="10 11">6.3.2.10</ecNumber>
    </recommendedName>
    <alternativeName>
        <fullName evidence="10">D-alanyl-D-alanine-adding enzyme</fullName>
    </alternativeName>
</protein>